<protein>
    <recommendedName>
        <fullName evidence="3">Tetratricopeptide repeat protein</fullName>
    </recommendedName>
</protein>
<dbReference type="EMBL" id="JBHLUH010000068">
    <property type="protein sequence ID" value="MFC0532304.1"/>
    <property type="molecule type" value="Genomic_DNA"/>
</dbReference>
<reference evidence="1 2" key="1">
    <citation type="submission" date="2024-09" db="EMBL/GenBank/DDBJ databases">
        <authorList>
            <person name="Sun Q."/>
            <person name="Mori K."/>
        </authorList>
    </citation>
    <scope>NUCLEOTIDE SEQUENCE [LARGE SCALE GENOMIC DNA]</scope>
    <source>
        <strain evidence="1 2">TBRC 3947</strain>
    </source>
</reference>
<sequence>MIELGLGRTGAARAGLATALRLNPHFSPTDAPLARNLLASPEVYR</sequence>
<accession>A0ABV6MCS3</accession>
<keyword evidence="2" id="KW-1185">Reference proteome</keyword>
<organism evidence="1 2">
    <name type="scientific">Phytohabitans kaempferiae</name>
    <dbReference type="NCBI Taxonomy" id="1620943"/>
    <lineage>
        <taxon>Bacteria</taxon>
        <taxon>Bacillati</taxon>
        <taxon>Actinomycetota</taxon>
        <taxon>Actinomycetes</taxon>
        <taxon>Micromonosporales</taxon>
        <taxon>Micromonosporaceae</taxon>
    </lineage>
</organism>
<gene>
    <name evidence="1" type="ORF">ACFFIA_32120</name>
</gene>
<evidence type="ECO:0000313" key="2">
    <source>
        <dbReference type="Proteomes" id="UP001589867"/>
    </source>
</evidence>
<dbReference type="RefSeq" id="WP_377258092.1">
    <property type="nucleotide sequence ID" value="NZ_JBHLUH010000068.1"/>
</dbReference>
<evidence type="ECO:0000313" key="1">
    <source>
        <dbReference type="EMBL" id="MFC0532304.1"/>
    </source>
</evidence>
<dbReference type="Proteomes" id="UP001589867">
    <property type="component" value="Unassembled WGS sequence"/>
</dbReference>
<comment type="caution">
    <text evidence="1">The sequence shown here is derived from an EMBL/GenBank/DDBJ whole genome shotgun (WGS) entry which is preliminary data.</text>
</comment>
<proteinExistence type="predicted"/>
<evidence type="ECO:0008006" key="3">
    <source>
        <dbReference type="Google" id="ProtNLM"/>
    </source>
</evidence>
<name>A0ABV6MCS3_9ACTN</name>